<dbReference type="RefSeq" id="WP_158085101.1">
    <property type="nucleotide sequence ID" value="NZ_LVYD01000001.1"/>
</dbReference>
<reference evidence="2 3" key="1">
    <citation type="submission" date="2016-03" db="EMBL/GenBank/DDBJ databases">
        <title>Niastella vici sp. nov., isolated from farmland soil.</title>
        <authorList>
            <person name="Chen L."/>
            <person name="Wang D."/>
            <person name="Yang S."/>
            <person name="Wang G."/>
        </authorList>
    </citation>
    <scope>NUCLEOTIDE SEQUENCE [LARGE SCALE GENOMIC DNA]</scope>
    <source>
        <strain evidence="2 3">DJ57</strain>
    </source>
</reference>
<gene>
    <name evidence="2" type="ORF">A3860_00005</name>
</gene>
<accession>A0A1V9G849</accession>
<keyword evidence="1" id="KW-0812">Transmembrane</keyword>
<organism evidence="2 3">
    <name type="scientific">Niastella vici</name>
    <dbReference type="NCBI Taxonomy" id="1703345"/>
    <lineage>
        <taxon>Bacteria</taxon>
        <taxon>Pseudomonadati</taxon>
        <taxon>Bacteroidota</taxon>
        <taxon>Chitinophagia</taxon>
        <taxon>Chitinophagales</taxon>
        <taxon>Chitinophagaceae</taxon>
        <taxon>Niastella</taxon>
    </lineage>
</organism>
<evidence type="ECO:0000313" key="3">
    <source>
        <dbReference type="Proteomes" id="UP000192796"/>
    </source>
</evidence>
<name>A0A1V9G849_9BACT</name>
<feature type="transmembrane region" description="Helical" evidence="1">
    <location>
        <begin position="134"/>
        <end position="155"/>
    </location>
</feature>
<feature type="non-terminal residue" evidence="2">
    <location>
        <position position="1"/>
    </location>
</feature>
<comment type="caution">
    <text evidence="2">The sequence shown here is derived from an EMBL/GenBank/DDBJ whole genome shotgun (WGS) entry which is preliminary data.</text>
</comment>
<keyword evidence="1" id="KW-1133">Transmembrane helix</keyword>
<protein>
    <submittedName>
        <fullName evidence="2">Uncharacterized protein</fullName>
    </submittedName>
</protein>
<dbReference type="STRING" id="1703345.A3860_00005"/>
<proteinExistence type="predicted"/>
<dbReference type="AlphaFoldDB" id="A0A1V9G849"/>
<dbReference type="Proteomes" id="UP000192796">
    <property type="component" value="Unassembled WGS sequence"/>
</dbReference>
<evidence type="ECO:0000256" key="1">
    <source>
        <dbReference type="SAM" id="Phobius"/>
    </source>
</evidence>
<keyword evidence="3" id="KW-1185">Reference proteome</keyword>
<sequence length="242" mass="25876">LQQANNNPYEVPQGYFDNLPAAILKRVKATAADNASEELEILSPVLSQLGKKMPFSTPAGYFSELSENAVAGAQAIDFVNGALENLSPVMNSLKEIQVYEVPAGYFEQLPGQVLQAAKAQQPAKVVSMSFTRRVIRYAAAAVVAGLVVTAGWLYFGHTGVKPGGDEKTVVAAADLDSISDDMLEKYLENQTAAPAETAIAAATPAVEELGANNMKDMLADVTDADLQQYLEKYSSEKNIQTN</sequence>
<dbReference type="OrthoDB" id="677448at2"/>
<keyword evidence="1" id="KW-0472">Membrane</keyword>
<dbReference type="EMBL" id="LVYD01000001">
    <property type="protein sequence ID" value="OQP66793.1"/>
    <property type="molecule type" value="Genomic_DNA"/>
</dbReference>
<evidence type="ECO:0000313" key="2">
    <source>
        <dbReference type="EMBL" id="OQP66793.1"/>
    </source>
</evidence>